<feature type="domain" description="N-acetyltransferase" evidence="1">
    <location>
        <begin position="8"/>
        <end position="157"/>
    </location>
</feature>
<keyword evidence="3" id="KW-1185">Reference proteome</keyword>
<sequence>MEITYKNILIRNAEKADAAKLCQWWNDGKIMAILGFPNGLGKSVAEIEDKIENYTDEKGRLLLIEYQGKSIGEMFYDNLGNQVAEIHIKICEAIYRNKGLGRIFLSLLTKELFNQGYQKIILDVNPQNTRAQHVYELLGFKKLRINYNSWVDQLGCRQSSVDYELVENDFRDYAV</sequence>
<protein>
    <submittedName>
        <fullName evidence="2">Protein N-acetyltransferase, RimJ/RimL family</fullName>
    </submittedName>
</protein>
<dbReference type="OrthoDB" id="65897at2"/>
<organism evidence="2 3">
    <name type="scientific">Facklamia miroungae</name>
    <dbReference type="NCBI Taxonomy" id="120956"/>
    <lineage>
        <taxon>Bacteria</taxon>
        <taxon>Bacillati</taxon>
        <taxon>Bacillota</taxon>
        <taxon>Bacilli</taxon>
        <taxon>Lactobacillales</taxon>
        <taxon>Aerococcaceae</taxon>
        <taxon>Facklamia</taxon>
    </lineage>
</organism>
<dbReference type="AlphaFoldDB" id="A0A1G7QBG0"/>
<dbReference type="PANTHER" id="PTHR43415">
    <property type="entry name" value="SPERMIDINE N(1)-ACETYLTRANSFERASE"/>
    <property type="match status" value="1"/>
</dbReference>
<dbReference type="Proteomes" id="UP000199708">
    <property type="component" value="Unassembled WGS sequence"/>
</dbReference>
<evidence type="ECO:0000313" key="2">
    <source>
        <dbReference type="EMBL" id="SDF95765.1"/>
    </source>
</evidence>
<name>A0A1G7QBG0_9LACT</name>
<reference evidence="2 3" key="1">
    <citation type="submission" date="2016-10" db="EMBL/GenBank/DDBJ databases">
        <authorList>
            <person name="de Groot N.N."/>
        </authorList>
    </citation>
    <scope>NUCLEOTIDE SEQUENCE [LARGE SCALE GENOMIC DNA]</scope>
    <source>
        <strain evidence="2 3">ATCC BAA-466</strain>
    </source>
</reference>
<evidence type="ECO:0000313" key="3">
    <source>
        <dbReference type="Proteomes" id="UP000199708"/>
    </source>
</evidence>
<dbReference type="InterPro" id="IPR016181">
    <property type="entry name" value="Acyl_CoA_acyltransferase"/>
</dbReference>
<dbReference type="GO" id="GO:0016747">
    <property type="term" value="F:acyltransferase activity, transferring groups other than amino-acyl groups"/>
    <property type="evidence" value="ECO:0007669"/>
    <property type="project" value="InterPro"/>
</dbReference>
<gene>
    <name evidence="2" type="ORF">SAMN05421791_10234</name>
</gene>
<dbReference type="Pfam" id="PF13302">
    <property type="entry name" value="Acetyltransf_3"/>
    <property type="match status" value="1"/>
</dbReference>
<dbReference type="PROSITE" id="PS51186">
    <property type="entry name" value="GNAT"/>
    <property type="match status" value="1"/>
</dbReference>
<dbReference type="PANTHER" id="PTHR43415:SF3">
    <property type="entry name" value="GNAT-FAMILY ACETYLTRANSFERASE"/>
    <property type="match status" value="1"/>
</dbReference>
<keyword evidence="2" id="KW-0808">Transferase</keyword>
<dbReference type="EMBL" id="FNCK01000002">
    <property type="protein sequence ID" value="SDF95765.1"/>
    <property type="molecule type" value="Genomic_DNA"/>
</dbReference>
<dbReference type="Gene3D" id="3.40.630.30">
    <property type="match status" value="1"/>
</dbReference>
<accession>A0A1G7QBG0</accession>
<dbReference type="RefSeq" id="WP_090289132.1">
    <property type="nucleotide sequence ID" value="NZ_FNCK01000002.1"/>
</dbReference>
<dbReference type="STRING" id="120956.SAMN05421791_10234"/>
<evidence type="ECO:0000259" key="1">
    <source>
        <dbReference type="PROSITE" id="PS51186"/>
    </source>
</evidence>
<proteinExistence type="predicted"/>
<dbReference type="SUPFAM" id="SSF55729">
    <property type="entry name" value="Acyl-CoA N-acyltransferases (Nat)"/>
    <property type="match status" value="1"/>
</dbReference>
<dbReference type="InterPro" id="IPR000182">
    <property type="entry name" value="GNAT_dom"/>
</dbReference>